<feature type="compositionally biased region" description="Polar residues" evidence="6">
    <location>
        <begin position="304"/>
        <end position="319"/>
    </location>
</feature>
<dbReference type="Gene3D" id="1.10.3630.10">
    <property type="entry name" value="yeast vps74-n-term truncation variant domain like"/>
    <property type="match status" value="1"/>
</dbReference>
<dbReference type="Pfam" id="PF05719">
    <property type="entry name" value="GPP34"/>
    <property type="match status" value="1"/>
</dbReference>
<sequence length="332" mass="37281">MSTDDAWYMAEKLRQVLQSKNFTKDDFDTRALKLSQAFCLLWQDKETGEVSGRQKPGRVSNAAVVAVLIDLFILGKIEFEVLVKQWTSMNRRREIIFVKVCDTVPTETFLDKALFSSMLSHHNSKPNEPKTATEWIIQGSGLSPTSATVVLDSLVDNGTLGKTSVMFWKKYPTLNQEPELNLIKEIRRTFLDGHVADGYMWTLIKLLCCVDNYKKEIGSILSRHFTLEELAKPLPEGIAALIRGDDDRCVDVLRVNGEFHELQDLGGGVRQQDHKVQDQQQITYAAPEGVSCAVHDVDLIVRDGSNSSTDEPENSQLLQSKDKAGGDFMKKS</sequence>
<dbReference type="RefSeq" id="XP_020896091.1">
    <property type="nucleotide sequence ID" value="XM_021040432.2"/>
</dbReference>
<dbReference type="EnsemblMetazoa" id="XM_021040433.2">
    <property type="protein sequence ID" value="XP_020896092.1"/>
    <property type="gene ID" value="LOC110235018"/>
</dbReference>
<evidence type="ECO:0000256" key="5">
    <source>
        <dbReference type="ARBA" id="ARBA00023136"/>
    </source>
</evidence>
<keyword evidence="5" id="KW-0472">Membrane</keyword>
<dbReference type="OMA" id="IVEWIIH"/>
<organism evidence="7 8">
    <name type="scientific">Exaiptasia diaphana</name>
    <name type="common">Tropical sea anemone</name>
    <name type="synonym">Aiptasia pulchella</name>
    <dbReference type="NCBI Taxonomy" id="2652724"/>
    <lineage>
        <taxon>Eukaryota</taxon>
        <taxon>Metazoa</taxon>
        <taxon>Cnidaria</taxon>
        <taxon>Anthozoa</taxon>
        <taxon>Hexacorallia</taxon>
        <taxon>Actiniaria</taxon>
        <taxon>Aiptasiidae</taxon>
        <taxon>Exaiptasia</taxon>
    </lineage>
</organism>
<dbReference type="InterPro" id="IPR008628">
    <property type="entry name" value="GPP34-like"/>
</dbReference>
<evidence type="ECO:0000256" key="1">
    <source>
        <dbReference type="ARBA" id="ARBA00004255"/>
    </source>
</evidence>
<dbReference type="GeneID" id="110235018"/>
<dbReference type="GO" id="GO:0000139">
    <property type="term" value="C:Golgi membrane"/>
    <property type="evidence" value="ECO:0007669"/>
    <property type="project" value="UniProtKB-SubCell"/>
</dbReference>
<evidence type="ECO:0000256" key="4">
    <source>
        <dbReference type="ARBA" id="ARBA00023121"/>
    </source>
</evidence>
<feature type="region of interest" description="Disordered" evidence="6">
    <location>
        <begin position="303"/>
        <end position="332"/>
    </location>
</feature>
<accession>A0A913WYH4</accession>
<evidence type="ECO:0000256" key="2">
    <source>
        <dbReference type="ARBA" id="ARBA00007284"/>
    </source>
</evidence>
<keyword evidence="4" id="KW-0446">Lipid-binding</keyword>
<evidence type="ECO:0000256" key="3">
    <source>
        <dbReference type="ARBA" id="ARBA00023034"/>
    </source>
</evidence>
<dbReference type="Proteomes" id="UP000887567">
    <property type="component" value="Unplaced"/>
</dbReference>
<evidence type="ECO:0000256" key="6">
    <source>
        <dbReference type="SAM" id="MobiDB-lite"/>
    </source>
</evidence>
<name>A0A913WYH4_EXADI</name>
<dbReference type="KEGG" id="epa:110235018"/>
<dbReference type="InterPro" id="IPR038261">
    <property type="entry name" value="GPP34-like_sf"/>
</dbReference>
<keyword evidence="8" id="KW-1185">Reference proteome</keyword>
<reference evidence="7" key="1">
    <citation type="submission" date="2022-11" db="UniProtKB">
        <authorList>
            <consortium name="EnsemblMetazoa"/>
        </authorList>
    </citation>
    <scope>IDENTIFICATION</scope>
</reference>
<dbReference type="AlphaFoldDB" id="A0A913WYH4"/>
<proteinExistence type="inferred from homology"/>
<dbReference type="OrthoDB" id="5952849at2759"/>
<feature type="compositionally biased region" description="Basic and acidic residues" evidence="6">
    <location>
        <begin position="320"/>
        <end position="332"/>
    </location>
</feature>
<protein>
    <submittedName>
        <fullName evidence="7">Uncharacterized protein</fullName>
    </submittedName>
</protein>
<evidence type="ECO:0000313" key="8">
    <source>
        <dbReference type="Proteomes" id="UP000887567"/>
    </source>
</evidence>
<evidence type="ECO:0000313" key="7">
    <source>
        <dbReference type="EnsemblMetazoa" id="XP_020896092.1"/>
    </source>
</evidence>
<comment type="subcellular location">
    <subcellularLocation>
        <location evidence="1">Golgi apparatus membrane</location>
        <topology evidence="1">Peripheral membrane protein</topology>
        <orientation evidence="1">Cytoplasmic side</orientation>
    </subcellularLocation>
</comment>
<dbReference type="RefSeq" id="XP_020896092.1">
    <property type="nucleotide sequence ID" value="XM_021040433.2"/>
</dbReference>
<dbReference type="EnsemblMetazoa" id="XM_021040432.2">
    <property type="protein sequence ID" value="XP_020896091.1"/>
    <property type="gene ID" value="LOC110235018"/>
</dbReference>
<keyword evidence="3" id="KW-0333">Golgi apparatus</keyword>
<comment type="similarity">
    <text evidence="2">Belongs to the GOLPH3/VPS74 family.</text>
</comment>
<dbReference type="GO" id="GO:0070273">
    <property type="term" value="F:phosphatidylinositol-4-phosphate binding"/>
    <property type="evidence" value="ECO:0007669"/>
    <property type="project" value="InterPro"/>
</dbReference>